<dbReference type="AlphaFoldDB" id="A0A6A6QVK4"/>
<proteinExistence type="predicted"/>
<dbReference type="EMBL" id="MU004188">
    <property type="protein sequence ID" value="KAF2496226.1"/>
    <property type="molecule type" value="Genomic_DNA"/>
</dbReference>
<keyword evidence="3" id="KW-1185">Reference proteome</keyword>
<evidence type="ECO:0000256" key="1">
    <source>
        <dbReference type="SAM" id="MobiDB-lite"/>
    </source>
</evidence>
<accession>A0A6A6QVK4</accession>
<gene>
    <name evidence="2" type="ORF">BU16DRAFT_538798</name>
</gene>
<sequence length="251" mass="27870">MSAGEIGDCAQPYTGLEIAAASEKQRSLPQSAFRDLEASLDFSTRNMRQLFSLYCIRRLFRRISPASRFPVPSSPSFHMPPRNVISPQTRATHALHERYTRHSIIFKARVLRFVTAVVMQWSDAARSHVTGAADREEQLATANGKARRLRPTTSYWRCRALGAIGGLFLHSVWASGQLISLYCISANPPTTITKRKGWRETQRRRCVMRAGRAWLSGESVPVPAAIVGLTPDDPGRSKRAARQPTAPLASA</sequence>
<evidence type="ECO:0000313" key="3">
    <source>
        <dbReference type="Proteomes" id="UP000799750"/>
    </source>
</evidence>
<reference evidence="2" key="1">
    <citation type="journal article" date="2020" name="Stud. Mycol.">
        <title>101 Dothideomycetes genomes: a test case for predicting lifestyles and emergence of pathogens.</title>
        <authorList>
            <person name="Haridas S."/>
            <person name="Albert R."/>
            <person name="Binder M."/>
            <person name="Bloem J."/>
            <person name="Labutti K."/>
            <person name="Salamov A."/>
            <person name="Andreopoulos B."/>
            <person name="Baker S."/>
            <person name="Barry K."/>
            <person name="Bills G."/>
            <person name="Bluhm B."/>
            <person name="Cannon C."/>
            <person name="Castanera R."/>
            <person name="Culley D."/>
            <person name="Daum C."/>
            <person name="Ezra D."/>
            <person name="Gonzalez J."/>
            <person name="Henrissat B."/>
            <person name="Kuo A."/>
            <person name="Liang C."/>
            <person name="Lipzen A."/>
            <person name="Lutzoni F."/>
            <person name="Magnuson J."/>
            <person name="Mondo S."/>
            <person name="Nolan M."/>
            <person name="Ohm R."/>
            <person name="Pangilinan J."/>
            <person name="Park H.-J."/>
            <person name="Ramirez L."/>
            <person name="Alfaro M."/>
            <person name="Sun H."/>
            <person name="Tritt A."/>
            <person name="Yoshinaga Y."/>
            <person name="Zwiers L.-H."/>
            <person name="Turgeon B."/>
            <person name="Goodwin S."/>
            <person name="Spatafora J."/>
            <person name="Crous P."/>
            <person name="Grigoriev I."/>
        </authorList>
    </citation>
    <scope>NUCLEOTIDE SEQUENCE</scope>
    <source>
        <strain evidence="2">CBS 269.34</strain>
    </source>
</reference>
<name>A0A6A6QVK4_9PEZI</name>
<protein>
    <submittedName>
        <fullName evidence="2">Uncharacterized protein</fullName>
    </submittedName>
</protein>
<dbReference type="Proteomes" id="UP000799750">
    <property type="component" value="Unassembled WGS sequence"/>
</dbReference>
<evidence type="ECO:0000313" key="2">
    <source>
        <dbReference type="EMBL" id="KAF2496226.1"/>
    </source>
</evidence>
<organism evidence="2 3">
    <name type="scientific">Lophium mytilinum</name>
    <dbReference type="NCBI Taxonomy" id="390894"/>
    <lineage>
        <taxon>Eukaryota</taxon>
        <taxon>Fungi</taxon>
        <taxon>Dikarya</taxon>
        <taxon>Ascomycota</taxon>
        <taxon>Pezizomycotina</taxon>
        <taxon>Dothideomycetes</taxon>
        <taxon>Pleosporomycetidae</taxon>
        <taxon>Mytilinidiales</taxon>
        <taxon>Mytilinidiaceae</taxon>
        <taxon>Lophium</taxon>
    </lineage>
</organism>
<feature type="region of interest" description="Disordered" evidence="1">
    <location>
        <begin position="229"/>
        <end position="251"/>
    </location>
</feature>